<dbReference type="RefSeq" id="WP_143115004.1">
    <property type="nucleotide sequence ID" value="NZ_CP067341.1"/>
</dbReference>
<reference evidence="1 2" key="1">
    <citation type="submission" date="2020-01" db="EMBL/GenBank/DDBJ databases">
        <authorList>
            <person name="Liu G."/>
            <person name="Liu B."/>
        </authorList>
    </citation>
    <scope>NUCLEOTIDE SEQUENCE [LARGE SCALE GENOMIC DNA]</scope>
    <source>
        <strain evidence="1 2">FJAT-51161</strain>
    </source>
</reference>
<proteinExistence type="predicted"/>
<name>A0ABX7ATN5_9BACI</name>
<dbReference type="EMBL" id="CP067341">
    <property type="protein sequence ID" value="QQP13179.1"/>
    <property type="molecule type" value="Genomic_DNA"/>
</dbReference>
<evidence type="ECO:0000313" key="2">
    <source>
        <dbReference type="Proteomes" id="UP000596049"/>
    </source>
</evidence>
<organism evidence="1 2">
    <name type="scientific">Lysinibacillus agricola</name>
    <dbReference type="NCBI Taxonomy" id="2590012"/>
    <lineage>
        <taxon>Bacteria</taxon>
        <taxon>Bacillati</taxon>
        <taxon>Bacillota</taxon>
        <taxon>Bacilli</taxon>
        <taxon>Bacillales</taxon>
        <taxon>Bacillaceae</taxon>
        <taxon>Lysinibacillus</taxon>
    </lineage>
</organism>
<sequence length="138" mass="15898">MSRLWQQVFFVRKRCGSNRWLLGESAPAATDIFWAKAHCSKMVLSVCSNSMILVTKALSQEVMFLAFVPPQLFSFIGTLLRFIAQLLNFIDKLSCFITQLLNFIDIRLPKSKKRFTHKTVCESFYFIVSPSLHSNQLI</sequence>
<accession>A0ABX7ATN5</accession>
<evidence type="ECO:0000313" key="1">
    <source>
        <dbReference type="EMBL" id="QQP13179.1"/>
    </source>
</evidence>
<dbReference type="Proteomes" id="UP000596049">
    <property type="component" value="Chromosome"/>
</dbReference>
<protein>
    <submittedName>
        <fullName evidence="1">Uncharacterized protein</fullName>
    </submittedName>
</protein>
<keyword evidence="2" id="KW-1185">Reference proteome</keyword>
<gene>
    <name evidence="1" type="ORF">FJQ98_03655</name>
</gene>